<dbReference type="Pfam" id="PF12759">
    <property type="entry name" value="HTH_Tnp_IS1"/>
    <property type="match status" value="1"/>
</dbReference>
<protein>
    <recommendedName>
        <fullName evidence="9">Transposase</fullName>
    </recommendedName>
</protein>
<name>A0A7D5SRL4_9GAMM</name>
<sequence>MTTVTVHCPRCDPDDVYRQDFSPTKHERLRCQSCRCVFQLNYTYQAWKPGLKEHIVDMTFNGAGVGDTARTLKVGINTVIPTLKISRPRG</sequence>
<evidence type="ECO:0000313" key="7">
    <source>
        <dbReference type="EMBL" id="QLH62194.1"/>
    </source>
</evidence>
<evidence type="ECO:0000256" key="4">
    <source>
        <dbReference type="ARBA" id="ARBA00023172"/>
    </source>
</evidence>
<organism evidence="7 8">
    <name type="scientific">Serratia symbiotica</name>
    <dbReference type="NCBI Taxonomy" id="138074"/>
    <lineage>
        <taxon>Bacteria</taxon>
        <taxon>Pseudomonadati</taxon>
        <taxon>Pseudomonadota</taxon>
        <taxon>Gammaproteobacteria</taxon>
        <taxon>Enterobacterales</taxon>
        <taxon>Yersiniaceae</taxon>
        <taxon>Serratia</taxon>
    </lineage>
</organism>
<dbReference type="InterPro" id="IPR024431">
    <property type="entry name" value="InsA_HTH_dom"/>
</dbReference>
<dbReference type="InterPro" id="IPR003220">
    <property type="entry name" value="InsA_N_dom_Znf"/>
</dbReference>
<proteinExistence type="inferred from homology"/>
<evidence type="ECO:0008006" key="9">
    <source>
        <dbReference type="Google" id="ProtNLM"/>
    </source>
</evidence>
<dbReference type="Pfam" id="PF03811">
    <property type="entry name" value="Zn_ribbon_InsA"/>
    <property type="match status" value="1"/>
</dbReference>
<keyword evidence="4" id="KW-0233">DNA recombination</keyword>
<evidence type="ECO:0000259" key="6">
    <source>
        <dbReference type="Pfam" id="PF12759"/>
    </source>
</evidence>
<accession>A0A7D5SRL4</accession>
<evidence type="ECO:0000256" key="1">
    <source>
        <dbReference type="ARBA" id="ARBA00004091"/>
    </source>
</evidence>
<dbReference type="InterPro" id="IPR051252">
    <property type="entry name" value="IS1_transposase_InsA"/>
</dbReference>
<dbReference type="GO" id="GO:0006313">
    <property type="term" value="P:DNA transposition"/>
    <property type="evidence" value="ECO:0007669"/>
    <property type="project" value="InterPro"/>
</dbReference>
<evidence type="ECO:0000259" key="5">
    <source>
        <dbReference type="Pfam" id="PF03811"/>
    </source>
</evidence>
<evidence type="ECO:0000256" key="2">
    <source>
        <dbReference type="ARBA" id="ARBA00006212"/>
    </source>
</evidence>
<gene>
    <name evidence="7" type="ORF">SYMBAF_03475</name>
</gene>
<dbReference type="PANTHER" id="PTHR47923">
    <property type="entry name" value="INSERTION ELEMENT IS1 1 PROTEIN INSA-RELATED"/>
    <property type="match status" value="1"/>
</dbReference>
<dbReference type="Proteomes" id="UP000042738">
    <property type="component" value="Chromosome"/>
</dbReference>
<dbReference type="AlphaFoldDB" id="A0A7D5SRL4"/>
<reference evidence="7 8" key="1">
    <citation type="journal article" date="2014" name="Genome Announc.">
        <title>Whole-Genome Sequence of Serratia symbiotica Strain CWBI-2.3T, a Free-Living Symbiont of the Black Bean Aphid Aphis fabae.</title>
        <authorList>
            <person name="Foray V."/>
            <person name="Grigorescu A.S."/>
            <person name="Sabri A."/>
            <person name="Haubruge E."/>
            <person name="Lognay G."/>
            <person name="Francis F."/>
            <person name="Fauconnier M.L."/>
            <person name="Hance T."/>
            <person name="Thonart P."/>
        </authorList>
    </citation>
    <scope>NUCLEOTIDE SEQUENCE [LARGE SCALE GENOMIC DNA]</scope>
    <source>
        <strain evidence="7">CWBI-2.3</strain>
    </source>
</reference>
<evidence type="ECO:0000313" key="8">
    <source>
        <dbReference type="Proteomes" id="UP000042738"/>
    </source>
</evidence>
<comment type="function">
    <text evidence="1">Absolutely required for transposition of IS1.</text>
</comment>
<evidence type="ECO:0000256" key="3">
    <source>
        <dbReference type="ARBA" id="ARBA00022578"/>
    </source>
</evidence>
<dbReference type="EMBL" id="CP050855">
    <property type="protein sequence ID" value="QLH62194.1"/>
    <property type="molecule type" value="Genomic_DNA"/>
</dbReference>
<keyword evidence="3" id="KW-0815">Transposition</keyword>
<feature type="domain" description="Insertion element IS1 protein InsA helix-turn-helix" evidence="6">
    <location>
        <begin position="42"/>
        <end position="87"/>
    </location>
</feature>
<feature type="domain" description="InsA N-terminal zinc ribbon" evidence="5">
    <location>
        <begin position="1"/>
        <end position="35"/>
    </location>
</feature>
<comment type="similarity">
    <text evidence="2">Belongs to the IS1 elements InsA family.</text>
</comment>
<dbReference type="PANTHER" id="PTHR47923:SF1">
    <property type="entry name" value="INSERTION ELEMENT IS1 1 PROTEIN INSA-RELATED"/>
    <property type="match status" value="1"/>
</dbReference>